<name>A0A0F9PWS0_9ZZZZ</name>
<accession>A0A0F9PWS0</accession>
<sequence length="65" mass="7402">MKTFEEFTQERPAVDDEQDLLIQAIAIVSSHPDYSNMSLSQIYGYLVSRVEFSRAEGEMEKGRAS</sequence>
<reference evidence="1" key="1">
    <citation type="journal article" date="2015" name="Nature">
        <title>Complex archaea that bridge the gap between prokaryotes and eukaryotes.</title>
        <authorList>
            <person name="Spang A."/>
            <person name="Saw J.H."/>
            <person name="Jorgensen S.L."/>
            <person name="Zaremba-Niedzwiedzka K."/>
            <person name="Martijn J."/>
            <person name="Lind A.E."/>
            <person name="van Eijk R."/>
            <person name="Schleper C."/>
            <person name="Guy L."/>
            <person name="Ettema T.J."/>
        </authorList>
    </citation>
    <scope>NUCLEOTIDE SEQUENCE</scope>
</reference>
<organism evidence="1">
    <name type="scientific">marine sediment metagenome</name>
    <dbReference type="NCBI Taxonomy" id="412755"/>
    <lineage>
        <taxon>unclassified sequences</taxon>
        <taxon>metagenomes</taxon>
        <taxon>ecological metagenomes</taxon>
    </lineage>
</organism>
<comment type="caution">
    <text evidence="1">The sequence shown here is derived from an EMBL/GenBank/DDBJ whole genome shotgun (WGS) entry which is preliminary data.</text>
</comment>
<evidence type="ECO:0000313" key="1">
    <source>
        <dbReference type="EMBL" id="KKN29177.1"/>
    </source>
</evidence>
<gene>
    <name evidence="1" type="ORF">LCGC14_0846830</name>
</gene>
<proteinExistence type="predicted"/>
<dbReference type="EMBL" id="LAZR01002504">
    <property type="protein sequence ID" value="KKN29177.1"/>
    <property type="molecule type" value="Genomic_DNA"/>
</dbReference>
<dbReference type="AlphaFoldDB" id="A0A0F9PWS0"/>
<protein>
    <submittedName>
        <fullName evidence="1">Uncharacterized protein</fullName>
    </submittedName>
</protein>